<name>A0A2T4BM01_9HYPO</name>
<organism evidence="2 3">
    <name type="scientific">Trichoderma citrinoviride</name>
    <dbReference type="NCBI Taxonomy" id="58853"/>
    <lineage>
        <taxon>Eukaryota</taxon>
        <taxon>Fungi</taxon>
        <taxon>Dikarya</taxon>
        <taxon>Ascomycota</taxon>
        <taxon>Pezizomycotina</taxon>
        <taxon>Sordariomycetes</taxon>
        <taxon>Hypocreomycetidae</taxon>
        <taxon>Hypocreales</taxon>
        <taxon>Hypocreaceae</taxon>
        <taxon>Trichoderma</taxon>
    </lineage>
</organism>
<evidence type="ECO:0000313" key="2">
    <source>
        <dbReference type="EMBL" id="PTB70345.1"/>
    </source>
</evidence>
<feature type="region of interest" description="Disordered" evidence="1">
    <location>
        <begin position="147"/>
        <end position="185"/>
    </location>
</feature>
<reference evidence="3" key="1">
    <citation type="submission" date="2016-07" db="EMBL/GenBank/DDBJ databases">
        <title>Multiple horizontal gene transfer events from other fungi enriched the ability of initially mycotrophic Trichoderma (Ascomycota) to feed on dead plant biomass.</title>
        <authorList>
            <consortium name="DOE Joint Genome Institute"/>
            <person name="Atanasova L."/>
            <person name="Chenthamara K."/>
            <person name="Zhang J."/>
            <person name="Grujic M."/>
            <person name="Henrissat B."/>
            <person name="Kuo A."/>
            <person name="Aerts A."/>
            <person name="Salamov A."/>
            <person name="Lipzen A."/>
            <person name="Labutti K."/>
            <person name="Barry K."/>
            <person name="Miao Y."/>
            <person name="Rahimi M.J."/>
            <person name="Shen Q."/>
            <person name="Grigoriev I.V."/>
            <person name="Kubicek C.P."/>
            <person name="Druzhinina I.S."/>
        </authorList>
    </citation>
    <scope>NUCLEOTIDE SEQUENCE [LARGE SCALE GENOMIC DNA]</scope>
    <source>
        <strain evidence="3">TUCIM 6016</strain>
    </source>
</reference>
<dbReference type="EMBL" id="KZ680207">
    <property type="protein sequence ID" value="PTB70345.1"/>
    <property type="molecule type" value="Genomic_DNA"/>
</dbReference>
<dbReference type="RefSeq" id="XP_024753665.1">
    <property type="nucleotide sequence ID" value="XM_024893128.1"/>
</dbReference>
<keyword evidence="3" id="KW-1185">Reference proteome</keyword>
<gene>
    <name evidence="2" type="ORF">BBK36DRAFT_1137015</name>
</gene>
<protein>
    <submittedName>
        <fullName evidence="2">Uncharacterized protein</fullName>
    </submittedName>
</protein>
<proteinExistence type="predicted"/>
<dbReference type="GeneID" id="36601246"/>
<dbReference type="Proteomes" id="UP000241546">
    <property type="component" value="Unassembled WGS sequence"/>
</dbReference>
<sequence>MQAAFVLWSWWGGPLRQEAPLAGSLKEPKSVSRCSSRVKIERHEGSRNSEPGTAAWKPVCRRSRRKQHISYMYVYIDEFLPLESCRVALRFVSLAWPGLARMANARPPEHPARRLVSCSERTWEHRPFCRTQAARVAGRCTRIGDSDARERTGSSAWPAASYPAGWGQQANEQPKDETAFGGKKGLSIARAAREGGG</sequence>
<accession>A0A2T4BM01</accession>
<evidence type="ECO:0000256" key="1">
    <source>
        <dbReference type="SAM" id="MobiDB-lite"/>
    </source>
</evidence>
<dbReference type="AlphaFoldDB" id="A0A2T4BM01"/>
<evidence type="ECO:0000313" key="3">
    <source>
        <dbReference type="Proteomes" id="UP000241546"/>
    </source>
</evidence>